<feature type="transmembrane region" description="Helical" evidence="1">
    <location>
        <begin position="48"/>
        <end position="72"/>
    </location>
</feature>
<dbReference type="EMBL" id="ML732212">
    <property type="protein sequence ID" value="KAB8074294.1"/>
    <property type="molecule type" value="Genomic_DNA"/>
</dbReference>
<dbReference type="Proteomes" id="UP000326565">
    <property type="component" value="Unassembled WGS sequence"/>
</dbReference>
<protein>
    <recommendedName>
        <fullName evidence="4">Major facilitator superfamily domain-containing protein</fullName>
    </recommendedName>
</protein>
<gene>
    <name evidence="2" type="ORF">BDV29DRAFT_156774</name>
</gene>
<keyword evidence="1" id="KW-1133">Transmembrane helix</keyword>
<evidence type="ECO:0000313" key="3">
    <source>
        <dbReference type="Proteomes" id="UP000326565"/>
    </source>
</evidence>
<dbReference type="AlphaFoldDB" id="A0A5N5X476"/>
<accession>A0A5N5X476</accession>
<keyword evidence="1" id="KW-0472">Membrane</keyword>
<dbReference type="OrthoDB" id="2533084at2759"/>
<organism evidence="2 3">
    <name type="scientific">Aspergillus leporis</name>
    <dbReference type="NCBI Taxonomy" id="41062"/>
    <lineage>
        <taxon>Eukaryota</taxon>
        <taxon>Fungi</taxon>
        <taxon>Dikarya</taxon>
        <taxon>Ascomycota</taxon>
        <taxon>Pezizomycotina</taxon>
        <taxon>Eurotiomycetes</taxon>
        <taxon>Eurotiomycetidae</taxon>
        <taxon>Eurotiales</taxon>
        <taxon>Aspergillaceae</taxon>
        <taxon>Aspergillus</taxon>
        <taxon>Aspergillus subgen. Circumdati</taxon>
    </lineage>
</organism>
<evidence type="ECO:0000313" key="2">
    <source>
        <dbReference type="EMBL" id="KAB8074294.1"/>
    </source>
</evidence>
<reference evidence="2 3" key="1">
    <citation type="submission" date="2019-04" db="EMBL/GenBank/DDBJ databases">
        <title>Friends and foes A comparative genomics study of 23 Aspergillus species from section Flavi.</title>
        <authorList>
            <consortium name="DOE Joint Genome Institute"/>
            <person name="Kjaerbolling I."/>
            <person name="Vesth T."/>
            <person name="Frisvad J.C."/>
            <person name="Nybo J.L."/>
            <person name="Theobald S."/>
            <person name="Kildgaard S."/>
            <person name="Isbrandt T."/>
            <person name="Kuo A."/>
            <person name="Sato A."/>
            <person name="Lyhne E.K."/>
            <person name="Kogle M.E."/>
            <person name="Wiebenga A."/>
            <person name="Kun R.S."/>
            <person name="Lubbers R.J."/>
            <person name="Makela M.R."/>
            <person name="Barry K."/>
            <person name="Chovatia M."/>
            <person name="Clum A."/>
            <person name="Daum C."/>
            <person name="Haridas S."/>
            <person name="He G."/>
            <person name="LaButti K."/>
            <person name="Lipzen A."/>
            <person name="Mondo S."/>
            <person name="Riley R."/>
            <person name="Salamov A."/>
            <person name="Simmons B.A."/>
            <person name="Magnuson J.K."/>
            <person name="Henrissat B."/>
            <person name="Mortensen U.H."/>
            <person name="Larsen T.O."/>
            <person name="Devries R.P."/>
            <person name="Grigoriev I.V."/>
            <person name="Machida M."/>
            <person name="Baker S.E."/>
            <person name="Andersen M.R."/>
        </authorList>
    </citation>
    <scope>NUCLEOTIDE SEQUENCE [LARGE SCALE GENOMIC DNA]</scope>
    <source>
        <strain evidence="2 3">CBS 151.66</strain>
    </source>
</reference>
<keyword evidence="3" id="KW-1185">Reference proteome</keyword>
<keyword evidence="1" id="KW-0812">Transmembrane</keyword>
<feature type="transmembrane region" description="Helical" evidence="1">
    <location>
        <begin position="124"/>
        <end position="144"/>
    </location>
</feature>
<sequence length="171" mass="18871">MKTTESHIQTGEIECQKAILGELAGHLLHDILPAFATRRNNGRLEARLLAIWLATPFMIAGLILLSFTLEGVYHCMLTSLGWGCYREASGEVAVWINFARTAGGFVISYLMVEWANKQGAGRLLGTMAGIAVFAFLVILVLQAGGKRMRLWDGLANFKTVRWGFIGWNIEA</sequence>
<evidence type="ECO:0000256" key="1">
    <source>
        <dbReference type="SAM" id="Phobius"/>
    </source>
</evidence>
<name>A0A5N5X476_9EURO</name>
<proteinExistence type="predicted"/>
<evidence type="ECO:0008006" key="4">
    <source>
        <dbReference type="Google" id="ProtNLM"/>
    </source>
</evidence>